<name>A0A016W2T9_9BILA</name>
<protein>
    <recommendedName>
        <fullName evidence="4">SXP/RAL-2 family protein Ani s 5-like cation-binding domain-containing protein</fullName>
    </recommendedName>
</protein>
<organism evidence="2 3">
    <name type="scientific">Ancylostoma ceylanicum</name>
    <dbReference type="NCBI Taxonomy" id="53326"/>
    <lineage>
        <taxon>Eukaryota</taxon>
        <taxon>Metazoa</taxon>
        <taxon>Ecdysozoa</taxon>
        <taxon>Nematoda</taxon>
        <taxon>Chromadorea</taxon>
        <taxon>Rhabditida</taxon>
        <taxon>Rhabditina</taxon>
        <taxon>Rhabditomorpha</taxon>
        <taxon>Strongyloidea</taxon>
        <taxon>Ancylostomatidae</taxon>
        <taxon>Ancylostomatinae</taxon>
        <taxon>Ancylostoma</taxon>
    </lineage>
</organism>
<sequence>MLPKLLYGLVFVCSAYAMWPRPRRTDESAVIDLVMRMSRFTNADLNYMDNLKFWGSSDKDVEVKARDQDPNVFVKLVRFNRKYDELSDEAKKFVDNVFKVAIEHNRSFYYEGYYKPELLAEAKRSVDSFHYLERGVQQELEEYFPDIRANAPMP</sequence>
<accession>A0A016W2T9</accession>
<reference evidence="3" key="1">
    <citation type="journal article" date="2015" name="Nat. Genet.">
        <title>The genome and transcriptome of the zoonotic hookworm Ancylostoma ceylanicum identify infection-specific gene families.</title>
        <authorList>
            <person name="Schwarz E.M."/>
            <person name="Hu Y."/>
            <person name="Antoshechkin I."/>
            <person name="Miller M.M."/>
            <person name="Sternberg P.W."/>
            <person name="Aroian R.V."/>
        </authorList>
    </citation>
    <scope>NUCLEOTIDE SEQUENCE</scope>
    <source>
        <strain evidence="3">HY135</strain>
    </source>
</reference>
<evidence type="ECO:0000313" key="3">
    <source>
        <dbReference type="Proteomes" id="UP000024635"/>
    </source>
</evidence>
<evidence type="ECO:0008006" key="4">
    <source>
        <dbReference type="Google" id="ProtNLM"/>
    </source>
</evidence>
<dbReference type="AlphaFoldDB" id="A0A016W2T9"/>
<feature type="signal peptide" evidence="1">
    <location>
        <begin position="1"/>
        <end position="17"/>
    </location>
</feature>
<gene>
    <name evidence="2" type="primary">Acey_s0002.g720</name>
    <name evidence="2" type="ORF">Y032_0002g720</name>
</gene>
<keyword evidence="1" id="KW-0732">Signal</keyword>
<dbReference type="OrthoDB" id="5844326at2759"/>
<comment type="caution">
    <text evidence="2">The sequence shown here is derived from an EMBL/GenBank/DDBJ whole genome shotgun (WGS) entry which is preliminary data.</text>
</comment>
<evidence type="ECO:0000256" key="1">
    <source>
        <dbReference type="SAM" id="SignalP"/>
    </source>
</evidence>
<dbReference type="Proteomes" id="UP000024635">
    <property type="component" value="Unassembled WGS sequence"/>
</dbReference>
<dbReference type="EMBL" id="JARK01001338">
    <property type="protein sequence ID" value="EYC33318.1"/>
    <property type="molecule type" value="Genomic_DNA"/>
</dbReference>
<feature type="chain" id="PRO_5001490828" description="SXP/RAL-2 family protein Ani s 5-like cation-binding domain-containing protein" evidence="1">
    <location>
        <begin position="18"/>
        <end position="154"/>
    </location>
</feature>
<evidence type="ECO:0000313" key="2">
    <source>
        <dbReference type="EMBL" id="EYC33318.1"/>
    </source>
</evidence>
<proteinExistence type="predicted"/>
<keyword evidence="3" id="KW-1185">Reference proteome</keyword>
<dbReference type="Gene3D" id="1.20.120.1100">
    <property type="match status" value="1"/>
</dbReference>